<dbReference type="AlphaFoldDB" id="A0AAE0GEM5"/>
<dbReference type="Proteomes" id="UP001190700">
    <property type="component" value="Unassembled WGS sequence"/>
</dbReference>
<name>A0AAE0GEM5_9CHLO</name>
<protein>
    <submittedName>
        <fullName evidence="1">Uncharacterized protein</fullName>
    </submittedName>
</protein>
<sequence length="148" mass="16669">MGMLESRTMTLLEPHLAESPVSRVQRTTTPLKVFLREEHYNECEKELAEGQRPRQEHRIDGCGSGFTYAIHATLRELALGGKDVRFAVEGVDVEKLVKIVIILKNDFSCDGLDLASFDIDDPTKRVIEKVDELLYDTRTYIVAADSTA</sequence>
<proteinExistence type="predicted"/>
<reference evidence="1 2" key="1">
    <citation type="journal article" date="2015" name="Genome Biol. Evol.">
        <title>Comparative Genomics of a Bacterivorous Green Alga Reveals Evolutionary Causalities and Consequences of Phago-Mixotrophic Mode of Nutrition.</title>
        <authorList>
            <person name="Burns J.A."/>
            <person name="Paasch A."/>
            <person name="Narechania A."/>
            <person name="Kim E."/>
        </authorList>
    </citation>
    <scope>NUCLEOTIDE SEQUENCE [LARGE SCALE GENOMIC DNA]</scope>
    <source>
        <strain evidence="1 2">PLY_AMNH</strain>
    </source>
</reference>
<evidence type="ECO:0000313" key="1">
    <source>
        <dbReference type="EMBL" id="KAK3276637.1"/>
    </source>
</evidence>
<evidence type="ECO:0000313" key="2">
    <source>
        <dbReference type="Proteomes" id="UP001190700"/>
    </source>
</evidence>
<accession>A0AAE0GEM5</accession>
<keyword evidence="2" id="KW-1185">Reference proteome</keyword>
<comment type="caution">
    <text evidence="1">The sequence shown here is derived from an EMBL/GenBank/DDBJ whole genome shotgun (WGS) entry which is preliminary data.</text>
</comment>
<gene>
    <name evidence="1" type="ORF">CYMTET_15305</name>
</gene>
<organism evidence="1 2">
    <name type="scientific">Cymbomonas tetramitiformis</name>
    <dbReference type="NCBI Taxonomy" id="36881"/>
    <lineage>
        <taxon>Eukaryota</taxon>
        <taxon>Viridiplantae</taxon>
        <taxon>Chlorophyta</taxon>
        <taxon>Pyramimonadophyceae</taxon>
        <taxon>Pyramimonadales</taxon>
        <taxon>Pyramimonadaceae</taxon>
        <taxon>Cymbomonas</taxon>
    </lineage>
</organism>
<dbReference type="EMBL" id="LGRX02006452">
    <property type="protein sequence ID" value="KAK3276637.1"/>
    <property type="molecule type" value="Genomic_DNA"/>
</dbReference>